<dbReference type="Proteomes" id="UP000779507">
    <property type="component" value="Unassembled WGS sequence"/>
</dbReference>
<evidence type="ECO:0000313" key="1">
    <source>
        <dbReference type="EMBL" id="NRT18162.1"/>
    </source>
</evidence>
<accession>A0ABX2FM04</accession>
<evidence type="ECO:0000313" key="2">
    <source>
        <dbReference type="Proteomes" id="UP000779507"/>
    </source>
</evidence>
<organism evidence="1 2">
    <name type="scientific">Hymenobacter caeli</name>
    <dbReference type="NCBI Taxonomy" id="2735894"/>
    <lineage>
        <taxon>Bacteria</taxon>
        <taxon>Pseudomonadati</taxon>
        <taxon>Bacteroidota</taxon>
        <taxon>Cytophagia</taxon>
        <taxon>Cytophagales</taxon>
        <taxon>Hymenobacteraceae</taxon>
        <taxon>Hymenobacter</taxon>
    </lineage>
</organism>
<proteinExistence type="predicted"/>
<gene>
    <name evidence="1" type="ORF">HNP98_000973</name>
</gene>
<sequence length="106" mass="10918">MKQQLTHFPAGLVARRELPVFSWAWQSRTPTWETASAGVAGRLRAVGTATGTSDGLYRTWSGTGPLCMGGVSTTGPAGVRMAVLLGGDGPAEQAAPPILLPVNPCA</sequence>
<reference evidence="1 2" key="1">
    <citation type="submission" date="2020-05" db="EMBL/GenBank/DDBJ databases">
        <title>Genomic Encyclopedia of Type Strains, Phase IV (KMG-V): Genome sequencing to study the core and pangenomes of soil and plant-associated prokaryotes.</title>
        <authorList>
            <person name="Whitman W."/>
        </authorList>
    </citation>
    <scope>NUCLEOTIDE SEQUENCE [LARGE SCALE GENOMIC DNA]</scope>
    <source>
        <strain evidence="1 2">9A</strain>
    </source>
</reference>
<comment type="caution">
    <text evidence="1">The sequence shown here is derived from an EMBL/GenBank/DDBJ whole genome shotgun (WGS) entry which is preliminary data.</text>
</comment>
<dbReference type="EMBL" id="JABSNP010000003">
    <property type="protein sequence ID" value="NRT18162.1"/>
    <property type="molecule type" value="Genomic_DNA"/>
</dbReference>
<keyword evidence="2" id="KW-1185">Reference proteome</keyword>
<dbReference type="RefSeq" id="WP_173808905.1">
    <property type="nucleotide sequence ID" value="NZ_JABSNP010000003.1"/>
</dbReference>
<protein>
    <submittedName>
        <fullName evidence="1">Uncharacterized protein</fullName>
    </submittedName>
</protein>
<name>A0ABX2FM04_9BACT</name>